<evidence type="ECO:0000313" key="9">
    <source>
        <dbReference type="EMBL" id="JAS26920.1"/>
    </source>
</evidence>
<protein>
    <recommendedName>
        <fullName evidence="3">Protein Smaug</fullName>
    </recommendedName>
</protein>
<keyword evidence="4" id="KW-0963">Cytoplasm</keyword>
<dbReference type="SUPFAM" id="SSF47769">
    <property type="entry name" value="SAM/Pointed domain"/>
    <property type="match status" value="1"/>
</dbReference>
<feature type="region of interest" description="Disordered" evidence="6">
    <location>
        <begin position="218"/>
        <end position="255"/>
    </location>
</feature>
<dbReference type="PANTHER" id="PTHR12515">
    <property type="entry name" value="STERILE ALPHA MOTIF DOMAIN CONTAINING PROTEIN 4-RELATED"/>
    <property type="match status" value="1"/>
</dbReference>
<dbReference type="GO" id="GO:0030371">
    <property type="term" value="F:translation repressor activity"/>
    <property type="evidence" value="ECO:0007669"/>
    <property type="project" value="InterPro"/>
</dbReference>
<proteinExistence type="inferred from homology"/>
<feature type="domain" description="SAM" evidence="7">
    <location>
        <begin position="256"/>
        <end position="323"/>
    </location>
</feature>
<evidence type="ECO:0000313" key="8">
    <source>
        <dbReference type="EMBL" id="JAS22772.1"/>
    </source>
</evidence>
<dbReference type="EMBL" id="GEDC01010378">
    <property type="protein sequence ID" value="JAS26920.1"/>
    <property type="molecule type" value="Transcribed_RNA"/>
</dbReference>
<dbReference type="Gene3D" id="1.10.150.50">
    <property type="entry name" value="Transcription Factor, Ets-1"/>
    <property type="match status" value="1"/>
</dbReference>
<gene>
    <name evidence="8" type="ORF">g.18132</name>
    <name evidence="9" type="ORF">g.18133</name>
</gene>
<feature type="compositionally biased region" description="Basic and acidic residues" evidence="6">
    <location>
        <begin position="244"/>
        <end position="255"/>
    </location>
</feature>
<dbReference type="InterPro" id="IPR001660">
    <property type="entry name" value="SAM"/>
</dbReference>
<comment type="subcellular location">
    <subcellularLocation>
        <location evidence="1">Cytoplasm</location>
    </subcellularLocation>
</comment>
<name>A0A1B6DMR5_9HEMI</name>
<dbReference type="SMART" id="SM00454">
    <property type="entry name" value="SAM"/>
    <property type="match status" value="1"/>
</dbReference>
<reference evidence="9" key="1">
    <citation type="submission" date="2015-12" db="EMBL/GenBank/DDBJ databases">
        <title>De novo transcriptome assembly of four potential Pierce s Disease insect vectors from Arizona vineyards.</title>
        <authorList>
            <person name="Tassone E.E."/>
        </authorList>
    </citation>
    <scope>NUCLEOTIDE SEQUENCE</scope>
</reference>
<sequence length="565" mass="62920">MAMFQERLNTMVQWFDQWSESGQTVALFKMLTRLPPIQARFVAIALEHSLTECAELALREQEANNPGFVSSLASESKEVAMTQVLLHLPLLRPGNVEAKMRYLGVVPLLLTYSMDTGCFMEEARQLLAYILIHPALREDRRTFEPWRKCLGEKIMNGNAPQSVSANVPSAIVESSQSGKIRRSNSLTPPFAVTPNNELWSSQDDLSVVRKGTNRRFSLSLSEQGGGPPLSPQSSQASSGSGSETHLDDMKPGYDSPGMKDVKPWLKSLRLHKYSRLFSQLTYAQMLSLTEETFDSVLEQVGACAVTQGARRKIILSISKLRDRYSNLCQLEQDVMGGKNLLSAMDDLKAVLHTPLKPAEEGDRPPVDDLPSQIIKVFGKVCTQLIVCQVVDEEALSSNLCLLDTALHLDAFTAQQKRKISSFRMQISQQMLRQSKIHQHQYGIGLLPVPGLHLSPSSLTITRYQHPVGRPTAPNYIHRNSLSVLRSQPHPGHMASFLAKRPSLQDSPLEYQMTEEQLHTCIQRTQSAPPNPPAPASDFETDPDLNSRLESLCLRMTEQAIGSLEL</sequence>
<dbReference type="InterPro" id="IPR058599">
    <property type="entry name" value="PHAT_Smg/ZCCHC2-like"/>
</dbReference>
<dbReference type="InterPro" id="IPR013761">
    <property type="entry name" value="SAM/pointed_sf"/>
</dbReference>
<keyword evidence="5" id="KW-0694">RNA-binding</keyword>
<dbReference type="AlphaFoldDB" id="A0A1B6DMR5"/>
<feature type="compositionally biased region" description="Low complexity" evidence="6">
    <location>
        <begin position="231"/>
        <end position="242"/>
    </location>
</feature>
<dbReference type="InterPro" id="IPR037093">
    <property type="entry name" value="PHAT_dom_sf"/>
</dbReference>
<evidence type="ECO:0000256" key="1">
    <source>
        <dbReference type="ARBA" id="ARBA00004496"/>
    </source>
</evidence>
<dbReference type="Gene3D" id="1.25.40.170">
    <property type="entry name" value="Smaug, PHAT domain"/>
    <property type="match status" value="1"/>
</dbReference>
<dbReference type="PANTHER" id="PTHR12515:SF5">
    <property type="entry name" value="PROTEIN SMAUG"/>
    <property type="match status" value="1"/>
</dbReference>
<feature type="region of interest" description="Disordered" evidence="6">
    <location>
        <begin position="524"/>
        <end position="543"/>
    </location>
</feature>
<evidence type="ECO:0000256" key="5">
    <source>
        <dbReference type="ARBA" id="ARBA00022884"/>
    </source>
</evidence>
<evidence type="ECO:0000256" key="6">
    <source>
        <dbReference type="SAM" id="MobiDB-lite"/>
    </source>
</evidence>
<dbReference type="Pfam" id="PF26034">
    <property type="entry name" value="PHAT_SMAUG"/>
    <property type="match status" value="1"/>
</dbReference>
<dbReference type="GO" id="GO:0006355">
    <property type="term" value="P:regulation of DNA-templated transcription"/>
    <property type="evidence" value="ECO:0007669"/>
    <property type="project" value="InterPro"/>
</dbReference>
<dbReference type="GO" id="GO:0000932">
    <property type="term" value="C:P-body"/>
    <property type="evidence" value="ECO:0007669"/>
    <property type="project" value="TreeGrafter"/>
</dbReference>
<evidence type="ECO:0000256" key="2">
    <source>
        <dbReference type="ARBA" id="ARBA00008232"/>
    </source>
</evidence>
<dbReference type="PROSITE" id="PS50105">
    <property type="entry name" value="SAM_DOMAIN"/>
    <property type="match status" value="1"/>
</dbReference>
<comment type="similarity">
    <text evidence="2">Belongs to the SMAUG family.</text>
</comment>
<dbReference type="InterPro" id="IPR015327">
    <property type="entry name" value="PHAT_dom"/>
</dbReference>
<evidence type="ECO:0000256" key="4">
    <source>
        <dbReference type="ARBA" id="ARBA00022490"/>
    </source>
</evidence>
<dbReference type="EMBL" id="GEDC01014526">
    <property type="protein sequence ID" value="JAS22772.1"/>
    <property type="molecule type" value="Transcribed_RNA"/>
</dbReference>
<dbReference type="Pfam" id="PF09246">
    <property type="entry name" value="PHAT"/>
    <property type="match status" value="1"/>
</dbReference>
<organism evidence="9">
    <name type="scientific">Clastoptera arizonana</name>
    <name type="common">Arizona spittle bug</name>
    <dbReference type="NCBI Taxonomy" id="38151"/>
    <lineage>
        <taxon>Eukaryota</taxon>
        <taxon>Metazoa</taxon>
        <taxon>Ecdysozoa</taxon>
        <taxon>Arthropoda</taxon>
        <taxon>Hexapoda</taxon>
        <taxon>Insecta</taxon>
        <taxon>Pterygota</taxon>
        <taxon>Neoptera</taxon>
        <taxon>Paraneoptera</taxon>
        <taxon>Hemiptera</taxon>
        <taxon>Auchenorrhyncha</taxon>
        <taxon>Cercopoidea</taxon>
        <taxon>Clastopteridae</taxon>
        <taxon>Clastoptera</taxon>
    </lineage>
</organism>
<evidence type="ECO:0000259" key="7">
    <source>
        <dbReference type="PROSITE" id="PS50105"/>
    </source>
</evidence>
<dbReference type="GO" id="GO:0003729">
    <property type="term" value="F:mRNA binding"/>
    <property type="evidence" value="ECO:0007669"/>
    <property type="project" value="TreeGrafter"/>
</dbReference>
<dbReference type="InterPro" id="IPR050897">
    <property type="entry name" value="SMAUG/VTS1_RNA-bind"/>
</dbReference>
<evidence type="ECO:0000256" key="3">
    <source>
        <dbReference type="ARBA" id="ARBA00018651"/>
    </source>
</evidence>
<accession>A0A1B6DMR5</accession>
<dbReference type="GO" id="GO:0000289">
    <property type="term" value="P:nuclear-transcribed mRNA poly(A) tail shortening"/>
    <property type="evidence" value="ECO:0007669"/>
    <property type="project" value="TreeGrafter"/>
</dbReference>